<dbReference type="GO" id="GO:0045143">
    <property type="term" value="P:homologous chromosome segregation"/>
    <property type="evidence" value="ECO:0007669"/>
    <property type="project" value="UniProtKB-ARBA"/>
</dbReference>
<evidence type="ECO:0000256" key="12">
    <source>
        <dbReference type="PIRSR" id="PIRSR630616-3"/>
    </source>
</evidence>
<dbReference type="GO" id="GO:0072479">
    <property type="term" value="P:response to mitotic cell cycle spindle assembly checkpoint signaling"/>
    <property type="evidence" value="ECO:0007669"/>
    <property type="project" value="UniProtKB-ARBA"/>
</dbReference>
<dbReference type="Gene3D" id="3.30.200.20">
    <property type="entry name" value="Phosphorylase Kinase, domain 1"/>
    <property type="match status" value="1"/>
</dbReference>
<feature type="compositionally biased region" description="Polar residues" evidence="16">
    <location>
        <begin position="33"/>
        <end position="43"/>
    </location>
</feature>
<dbReference type="GO" id="GO:0008608">
    <property type="term" value="P:attachment of spindle microtubules to kinetochore"/>
    <property type="evidence" value="ECO:0007669"/>
    <property type="project" value="UniProtKB-ARBA"/>
</dbReference>
<dbReference type="GO" id="GO:0000819">
    <property type="term" value="P:sister chromatid segregation"/>
    <property type="evidence" value="ECO:0007669"/>
    <property type="project" value="UniProtKB-ARBA"/>
</dbReference>
<keyword evidence="4 15" id="KW-0808">Transferase</keyword>
<feature type="cross-link" description="Glycyl lysine isopeptide (Lys-Gly) (interchain with G-Cter in SUMO2)" evidence="12">
    <location>
        <position position="267"/>
    </location>
</feature>
<evidence type="ECO:0000256" key="6">
    <source>
        <dbReference type="ARBA" id="ARBA00022777"/>
    </source>
</evidence>
<dbReference type="InterPro" id="IPR030616">
    <property type="entry name" value="Aur-like"/>
</dbReference>
<feature type="compositionally biased region" description="Low complexity" evidence="16">
    <location>
        <begin position="55"/>
        <end position="66"/>
    </location>
</feature>
<evidence type="ECO:0000256" key="2">
    <source>
        <dbReference type="ARBA" id="ARBA00021157"/>
    </source>
</evidence>
<dbReference type="GO" id="GO:0090266">
    <property type="term" value="P:regulation of mitotic cell cycle spindle assembly checkpoint"/>
    <property type="evidence" value="ECO:0007669"/>
    <property type="project" value="UniProtKB-ARBA"/>
</dbReference>
<evidence type="ECO:0000256" key="10">
    <source>
        <dbReference type="PIRSR" id="PIRSR630616-1"/>
    </source>
</evidence>
<reference evidence="18" key="1">
    <citation type="submission" date="2022-07" db="EMBL/GenBank/DDBJ databases">
        <title>Genome Sequence of Physisporinus lineatus.</title>
        <authorList>
            <person name="Buettner E."/>
        </authorList>
    </citation>
    <scope>NUCLEOTIDE SEQUENCE</scope>
    <source>
        <strain evidence="18">VT162</strain>
    </source>
</reference>
<dbReference type="Proteomes" id="UP001212997">
    <property type="component" value="Unassembled WGS sequence"/>
</dbReference>
<keyword evidence="6 15" id="KW-0418">Kinase</keyword>
<dbReference type="SUPFAM" id="SSF56112">
    <property type="entry name" value="Protein kinase-like (PK-like)"/>
    <property type="match status" value="1"/>
</dbReference>
<evidence type="ECO:0000256" key="9">
    <source>
        <dbReference type="ARBA" id="ARBA00048679"/>
    </source>
</evidence>
<feature type="domain" description="Protein kinase" evidence="17">
    <location>
        <begin position="141"/>
        <end position="393"/>
    </location>
</feature>
<feature type="binding site" evidence="11">
    <location>
        <position position="151"/>
    </location>
    <ligand>
        <name>ATP</name>
        <dbReference type="ChEBI" id="CHEBI:30616"/>
    </ligand>
</feature>
<dbReference type="PROSITE" id="PS00108">
    <property type="entry name" value="PROTEIN_KINASE_ST"/>
    <property type="match status" value="1"/>
</dbReference>
<evidence type="ECO:0000256" key="15">
    <source>
        <dbReference type="RuleBase" id="RU367134"/>
    </source>
</evidence>
<evidence type="ECO:0000256" key="1">
    <source>
        <dbReference type="ARBA" id="ARBA00012513"/>
    </source>
</evidence>
<dbReference type="AlphaFoldDB" id="A0AAD5V829"/>
<evidence type="ECO:0000256" key="14">
    <source>
        <dbReference type="RuleBase" id="RU000304"/>
    </source>
</evidence>
<keyword evidence="7 11" id="KW-0067">ATP-binding</keyword>
<dbReference type="SMART" id="SM00220">
    <property type="entry name" value="S_TKc"/>
    <property type="match status" value="1"/>
</dbReference>
<gene>
    <name evidence="18" type="ORF">NLI96_g3866</name>
</gene>
<evidence type="ECO:0000256" key="7">
    <source>
        <dbReference type="ARBA" id="ARBA00022840"/>
    </source>
</evidence>
<keyword evidence="19" id="KW-1185">Reference proteome</keyword>
<dbReference type="GO" id="GO:1902115">
    <property type="term" value="P:regulation of organelle assembly"/>
    <property type="evidence" value="ECO:0007669"/>
    <property type="project" value="UniProtKB-ARBA"/>
</dbReference>
<dbReference type="CDD" id="cd14007">
    <property type="entry name" value="STKc_Aurora"/>
    <property type="match status" value="1"/>
</dbReference>
<dbReference type="PROSITE" id="PS50011">
    <property type="entry name" value="PROTEIN_KINASE_DOM"/>
    <property type="match status" value="1"/>
</dbReference>
<dbReference type="GO" id="GO:0044779">
    <property type="term" value="P:meiotic spindle checkpoint signaling"/>
    <property type="evidence" value="ECO:0007669"/>
    <property type="project" value="UniProtKB-ARBA"/>
</dbReference>
<dbReference type="EC" id="2.7.11.1" evidence="1 15"/>
<evidence type="ECO:0000313" key="18">
    <source>
        <dbReference type="EMBL" id="KAJ3486967.1"/>
    </source>
</evidence>
<feature type="compositionally biased region" description="Low complexity" evidence="16">
    <location>
        <begin position="82"/>
        <end position="92"/>
    </location>
</feature>
<dbReference type="GO" id="GO:0032133">
    <property type="term" value="C:chromosome passenger complex"/>
    <property type="evidence" value="ECO:0007669"/>
    <property type="project" value="UniProtKB-ARBA"/>
</dbReference>
<feature type="binding site" evidence="11">
    <location>
        <begin position="220"/>
        <end position="222"/>
    </location>
    <ligand>
        <name>ATP</name>
        <dbReference type="ChEBI" id="CHEBI:30616"/>
    </ligand>
</feature>
<evidence type="ECO:0000256" key="16">
    <source>
        <dbReference type="SAM" id="MobiDB-lite"/>
    </source>
</evidence>
<organism evidence="18 19">
    <name type="scientific">Meripilus lineatus</name>
    <dbReference type="NCBI Taxonomy" id="2056292"/>
    <lineage>
        <taxon>Eukaryota</taxon>
        <taxon>Fungi</taxon>
        <taxon>Dikarya</taxon>
        <taxon>Basidiomycota</taxon>
        <taxon>Agaricomycotina</taxon>
        <taxon>Agaricomycetes</taxon>
        <taxon>Polyporales</taxon>
        <taxon>Meripilaceae</taxon>
        <taxon>Meripilus</taxon>
    </lineage>
</organism>
<dbReference type="PROSITE" id="PS00107">
    <property type="entry name" value="PROTEIN_KINASE_ATP"/>
    <property type="match status" value="1"/>
</dbReference>
<comment type="similarity">
    <text evidence="15">Belongs to the protein kinase superfamily. Ser/Thr protein kinase family. Aurora subfamily.</text>
</comment>
<dbReference type="GO" id="GO:0005524">
    <property type="term" value="F:ATP binding"/>
    <property type="evidence" value="ECO:0007669"/>
    <property type="project" value="UniProtKB-UniRule"/>
</dbReference>
<dbReference type="InterPro" id="IPR017441">
    <property type="entry name" value="Protein_kinase_ATP_BS"/>
</dbReference>
<evidence type="ECO:0000256" key="8">
    <source>
        <dbReference type="ARBA" id="ARBA00047899"/>
    </source>
</evidence>
<sequence>MTSVGSVTRQIAALEISSKPNTTRNAPPPLQKKPSQNTGNVSRLLTKFAAPNPFTATHSKTASTSSIPTKQISRPPSPAKPAPSGQAPKQPSIDIGKYDGGFELENETRGEKVFGEAAEELALDSSVSRYYPTREWHLTDFDIGRPLGKGKFGRVYMVRTKTEPHYVVALKCLYKSEIIQSRVEKQIRREIEIQQNLRHPNILRMYGYFHDEKRIFLMLEFAGKGELYKQLTKYGCFTERRSSRYIDQMADALIYLHSKHVIHRDIKPENLLLGINGELKIGDFGWSVHAPSNRRTTLCGTLDYLPPEMVENREHSEKVDYWALGVLTYEFINGAPPFEDLTGYNATYKRIAKVDLKIPPKVSPEARDLIVRLLQYDPEKRLALTEVRKHPWILKYKHKTSTSSPS</sequence>
<evidence type="ECO:0000256" key="4">
    <source>
        <dbReference type="ARBA" id="ARBA00022679"/>
    </source>
</evidence>
<dbReference type="PANTHER" id="PTHR24350">
    <property type="entry name" value="SERINE/THREONINE-PROTEIN KINASE IAL-RELATED"/>
    <property type="match status" value="1"/>
</dbReference>
<dbReference type="FunFam" id="3.30.200.20:FF:000042">
    <property type="entry name" value="Aurora kinase A"/>
    <property type="match status" value="1"/>
</dbReference>
<proteinExistence type="inferred from homology"/>
<comment type="caution">
    <text evidence="18">The sequence shown here is derived from an EMBL/GenBank/DDBJ whole genome shotgun (WGS) entry which is preliminary data.</text>
</comment>
<feature type="binding site" evidence="11">
    <location>
        <position position="283"/>
    </location>
    <ligand>
        <name>ATP</name>
        <dbReference type="ChEBI" id="CHEBI:30616"/>
    </ligand>
</feature>
<dbReference type="InterPro" id="IPR000719">
    <property type="entry name" value="Prot_kinase_dom"/>
</dbReference>
<dbReference type="GO" id="GO:0000776">
    <property type="term" value="C:kinetochore"/>
    <property type="evidence" value="ECO:0007669"/>
    <property type="project" value="UniProtKB-ARBA"/>
</dbReference>
<dbReference type="InterPro" id="IPR008271">
    <property type="entry name" value="Ser/Thr_kinase_AS"/>
</dbReference>
<accession>A0AAD5V829</accession>
<dbReference type="Gene3D" id="1.10.510.10">
    <property type="entry name" value="Transferase(Phosphotransferase) domain 1"/>
    <property type="match status" value="1"/>
</dbReference>
<keyword evidence="5 11" id="KW-0547">Nucleotide-binding</keyword>
<feature type="active site" description="Proton acceptor" evidence="10">
    <location>
        <position position="265"/>
    </location>
</feature>
<dbReference type="GO" id="GO:0004674">
    <property type="term" value="F:protein serine/threonine kinase activity"/>
    <property type="evidence" value="ECO:0007669"/>
    <property type="project" value="UniProtKB-KW"/>
</dbReference>
<evidence type="ECO:0000256" key="3">
    <source>
        <dbReference type="ARBA" id="ARBA00022527"/>
    </source>
</evidence>
<dbReference type="EMBL" id="JANAWD010000105">
    <property type="protein sequence ID" value="KAJ3486967.1"/>
    <property type="molecule type" value="Genomic_DNA"/>
</dbReference>
<evidence type="ECO:0000256" key="11">
    <source>
        <dbReference type="PIRSR" id="PIRSR630616-2"/>
    </source>
</evidence>
<evidence type="ECO:0000259" key="17">
    <source>
        <dbReference type="PROSITE" id="PS50011"/>
    </source>
</evidence>
<keyword evidence="3 14" id="KW-0723">Serine/threonine-protein kinase</keyword>
<evidence type="ECO:0000256" key="5">
    <source>
        <dbReference type="ARBA" id="ARBA00022741"/>
    </source>
</evidence>
<dbReference type="GO" id="GO:0032465">
    <property type="term" value="P:regulation of cytokinesis"/>
    <property type="evidence" value="ECO:0007669"/>
    <property type="project" value="UniProtKB-ARBA"/>
</dbReference>
<evidence type="ECO:0000313" key="19">
    <source>
        <dbReference type="Proteomes" id="UP001212997"/>
    </source>
</evidence>
<dbReference type="GO" id="GO:0051233">
    <property type="term" value="C:spindle midzone"/>
    <property type="evidence" value="ECO:0007669"/>
    <property type="project" value="UniProtKB-ARBA"/>
</dbReference>
<evidence type="ECO:0000256" key="13">
    <source>
        <dbReference type="PROSITE-ProRule" id="PRU10141"/>
    </source>
</evidence>
<comment type="catalytic activity">
    <reaction evidence="8 15">
        <text>L-threonyl-[protein] + ATP = O-phospho-L-threonyl-[protein] + ADP + H(+)</text>
        <dbReference type="Rhea" id="RHEA:46608"/>
        <dbReference type="Rhea" id="RHEA-COMP:11060"/>
        <dbReference type="Rhea" id="RHEA-COMP:11605"/>
        <dbReference type="ChEBI" id="CHEBI:15378"/>
        <dbReference type="ChEBI" id="CHEBI:30013"/>
        <dbReference type="ChEBI" id="CHEBI:30616"/>
        <dbReference type="ChEBI" id="CHEBI:61977"/>
        <dbReference type="ChEBI" id="CHEBI:456216"/>
        <dbReference type="EC" id="2.7.11.1"/>
    </reaction>
</comment>
<feature type="binding site" evidence="11">
    <location>
        <begin position="269"/>
        <end position="270"/>
    </location>
    <ligand>
        <name>ATP</name>
        <dbReference type="ChEBI" id="CHEBI:30616"/>
    </ligand>
</feature>
<feature type="region of interest" description="Disordered" evidence="16">
    <location>
        <begin position="1"/>
        <end position="97"/>
    </location>
</feature>
<name>A0AAD5V829_9APHY</name>
<dbReference type="FunFam" id="1.10.510.10:FF:000235">
    <property type="entry name" value="Serine/threonine-protein kinase ark1"/>
    <property type="match status" value="1"/>
</dbReference>
<protein>
    <recommendedName>
        <fullName evidence="2 15">Aurora kinase</fullName>
        <ecNumber evidence="1 15">2.7.11.1</ecNumber>
    </recommendedName>
</protein>
<dbReference type="Pfam" id="PF00069">
    <property type="entry name" value="Pkinase"/>
    <property type="match status" value="1"/>
</dbReference>
<feature type="binding site" evidence="11 13">
    <location>
        <position position="171"/>
    </location>
    <ligand>
        <name>ATP</name>
        <dbReference type="ChEBI" id="CHEBI:30616"/>
    </ligand>
</feature>
<dbReference type="InterPro" id="IPR011009">
    <property type="entry name" value="Kinase-like_dom_sf"/>
</dbReference>
<comment type="catalytic activity">
    <reaction evidence="9 15">
        <text>L-seryl-[protein] + ATP = O-phospho-L-seryl-[protein] + ADP + H(+)</text>
        <dbReference type="Rhea" id="RHEA:17989"/>
        <dbReference type="Rhea" id="RHEA-COMP:9863"/>
        <dbReference type="Rhea" id="RHEA-COMP:11604"/>
        <dbReference type="ChEBI" id="CHEBI:15378"/>
        <dbReference type="ChEBI" id="CHEBI:29999"/>
        <dbReference type="ChEBI" id="CHEBI:30616"/>
        <dbReference type="ChEBI" id="CHEBI:83421"/>
        <dbReference type="ChEBI" id="CHEBI:456216"/>
        <dbReference type="EC" id="2.7.11.1"/>
    </reaction>
</comment>